<dbReference type="InterPro" id="IPR035965">
    <property type="entry name" value="PAS-like_dom_sf"/>
</dbReference>
<dbReference type="SMART" id="SM00091">
    <property type="entry name" value="PAS"/>
    <property type="match status" value="1"/>
</dbReference>
<feature type="domain" description="PAC" evidence="7">
    <location>
        <begin position="231"/>
        <end position="289"/>
    </location>
</feature>
<evidence type="ECO:0000259" key="9">
    <source>
        <dbReference type="PROSITE" id="PS50887"/>
    </source>
</evidence>
<feature type="domain" description="PAS" evidence="6">
    <location>
        <begin position="286"/>
        <end position="332"/>
    </location>
</feature>
<dbReference type="PROSITE" id="PS50113">
    <property type="entry name" value="PAC"/>
    <property type="match status" value="2"/>
</dbReference>
<evidence type="ECO:0000256" key="5">
    <source>
        <dbReference type="SAM" id="MobiDB-lite"/>
    </source>
</evidence>
<gene>
    <name evidence="10" type="ORF">FCL40_09915</name>
</gene>
<dbReference type="CDD" id="cd00130">
    <property type="entry name" value="PAS"/>
    <property type="match status" value="1"/>
</dbReference>
<dbReference type="Gene3D" id="3.20.20.450">
    <property type="entry name" value="EAL domain"/>
    <property type="match status" value="1"/>
</dbReference>
<dbReference type="InterPro" id="IPR001633">
    <property type="entry name" value="EAL_dom"/>
</dbReference>
<accession>A0A4U1BDA9</accession>
<feature type="domain" description="EAL" evidence="8">
    <location>
        <begin position="585"/>
        <end position="839"/>
    </location>
</feature>
<evidence type="ECO:0000259" key="6">
    <source>
        <dbReference type="PROSITE" id="PS50112"/>
    </source>
</evidence>
<dbReference type="PROSITE" id="PS50887">
    <property type="entry name" value="GGDEF"/>
    <property type="match status" value="1"/>
</dbReference>
<comment type="caution">
    <text evidence="10">The sequence shown here is derived from an EMBL/GenBank/DDBJ whole genome shotgun (WGS) entry which is preliminary data.</text>
</comment>
<dbReference type="InterPro" id="IPR001610">
    <property type="entry name" value="PAC"/>
</dbReference>
<dbReference type="Pfam" id="PF00990">
    <property type="entry name" value="GGDEF"/>
    <property type="match status" value="1"/>
</dbReference>
<dbReference type="EC" id="3.1.4.52" evidence="2"/>
<dbReference type="PROSITE" id="PS50112">
    <property type="entry name" value="PAS"/>
    <property type="match status" value="1"/>
</dbReference>
<proteinExistence type="predicted"/>
<dbReference type="SMART" id="SM00267">
    <property type="entry name" value="GGDEF"/>
    <property type="match status" value="1"/>
</dbReference>
<evidence type="ECO:0000256" key="3">
    <source>
        <dbReference type="ARBA" id="ARBA00022636"/>
    </source>
</evidence>
<dbReference type="InterPro" id="IPR000014">
    <property type="entry name" value="PAS"/>
</dbReference>
<dbReference type="SMART" id="SM00086">
    <property type="entry name" value="PAC"/>
    <property type="match status" value="2"/>
</dbReference>
<dbReference type="Pfam" id="PF08448">
    <property type="entry name" value="PAS_4"/>
    <property type="match status" value="1"/>
</dbReference>
<comment type="cofactor">
    <cofactor evidence="1">
        <name>Mg(2+)</name>
        <dbReference type="ChEBI" id="CHEBI:18420"/>
    </cofactor>
</comment>
<dbReference type="SMART" id="SM00052">
    <property type="entry name" value="EAL"/>
    <property type="match status" value="1"/>
</dbReference>
<feature type="domain" description="PAC" evidence="7">
    <location>
        <begin position="359"/>
        <end position="411"/>
    </location>
</feature>
<dbReference type="InterPro" id="IPR043128">
    <property type="entry name" value="Rev_trsase/Diguanyl_cyclase"/>
</dbReference>
<evidence type="ECO:0000313" key="11">
    <source>
        <dbReference type="Proteomes" id="UP000305674"/>
    </source>
</evidence>
<dbReference type="NCBIfam" id="TIGR00254">
    <property type="entry name" value="GGDEF"/>
    <property type="match status" value="1"/>
</dbReference>
<dbReference type="NCBIfam" id="TIGR00229">
    <property type="entry name" value="sensory_box"/>
    <property type="match status" value="1"/>
</dbReference>
<dbReference type="GO" id="GO:0071111">
    <property type="term" value="F:cyclic-guanylate-specific phosphodiesterase activity"/>
    <property type="evidence" value="ECO:0007669"/>
    <property type="project" value="UniProtKB-EC"/>
</dbReference>
<protein>
    <recommendedName>
        <fullName evidence="2">cyclic-guanylate-specific phosphodiesterase</fullName>
        <ecNumber evidence="2">3.1.4.52</ecNumber>
    </recommendedName>
</protein>
<dbReference type="InterPro" id="IPR029787">
    <property type="entry name" value="Nucleotide_cyclase"/>
</dbReference>
<dbReference type="Gene3D" id="3.30.70.270">
    <property type="match status" value="1"/>
</dbReference>
<dbReference type="InterPro" id="IPR000700">
    <property type="entry name" value="PAS-assoc_C"/>
</dbReference>
<evidence type="ECO:0000256" key="2">
    <source>
        <dbReference type="ARBA" id="ARBA00012282"/>
    </source>
</evidence>
<dbReference type="PANTHER" id="PTHR44757:SF2">
    <property type="entry name" value="BIOFILM ARCHITECTURE MAINTENANCE PROTEIN MBAA"/>
    <property type="match status" value="1"/>
</dbReference>
<dbReference type="SUPFAM" id="SSF141868">
    <property type="entry name" value="EAL domain-like"/>
    <property type="match status" value="1"/>
</dbReference>
<keyword evidence="3" id="KW-0973">c-di-GMP</keyword>
<dbReference type="EMBL" id="SWCI01000005">
    <property type="protein sequence ID" value="TKB48946.1"/>
    <property type="molecule type" value="Genomic_DNA"/>
</dbReference>
<dbReference type="AlphaFoldDB" id="A0A4U1BDA9"/>
<evidence type="ECO:0000256" key="1">
    <source>
        <dbReference type="ARBA" id="ARBA00001946"/>
    </source>
</evidence>
<dbReference type="Gene3D" id="3.30.450.20">
    <property type="entry name" value="PAS domain"/>
    <property type="match status" value="2"/>
</dbReference>
<dbReference type="SUPFAM" id="SSF55073">
    <property type="entry name" value="Nucleotide cyclase"/>
    <property type="match status" value="1"/>
</dbReference>
<dbReference type="PANTHER" id="PTHR44757">
    <property type="entry name" value="DIGUANYLATE CYCLASE DGCP"/>
    <property type="match status" value="1"/>
</dbReference>
<feature type="region of interest" description="Disordered" evidence="5">
    <location>
        <begin position="147"/>
        <end position="167"/>
    </location>
</feature>
<dbReference type="Proteomes" id="UP000305674">
    <property type="component" value="Unassembled WGS sequence"/>
</dbReference>
<dbReference type="InterPro" id="IPR013656">
    <property type="entry name" value="PAS_4"/>
</dbReference>
<dbReference type="CDD" id="cd01949">
    <property type="entry name" value="GGDEF"/>
    <property type="match status" value="1"/>
</dbReference>
<evidence type="ECO:0000313" key="10">
    <source>
        <dbReference type="EMBL" id="TKB48946.1"/>
    </source>
</evidence>
<dbReference type="InterPro" id="IPR000160">
    <property type="entry name" value="GGDEF_dom"/>
</dbReference>
<dbReference type="Pfam" id="PF00563">
    <property type="entry name" value="EAL"/>
    <property type="match status" value="1"/>
</dbReference>
<dbReference type="InterPro" id="IPR035919">
    <property type="entry name" value="EAL_sf"/>
</dbReference>
<dbReference type="FunFam" id="3.30.70.270:FF:000001">
    <property type="entry name" value="Diguanylate cyclase domain protein"/>
    <property type="match status" value="1"/>
</dbReference>
<evidence type="ECO:0000256" key="4">
    <source>
        <dbReference type="ARBA" id="ARBA00051114"/>
    </source>
</evidence>
<dbReference type="PROSITE" id="PS50883">
    <property type="entry name" value="EAL"/>
    <property type="match status" value="1"/>
</dbReference>
<dbReference type="OrthoDB" id="6597954at2"/>
<reference evidence="10 11" key="1">
    <citation type="submission" date="2019-04" db="EMBL/GenBank/DDBJ databases">
        <authorList>
            <person name="Hwang J.C."/>
        </authorList>
    </citation>
    <scope>NUCLEOTIDE SEQUENCE [LARGE SCALE GENOMIC DNA]</scope>
    <source>
        <strain evidence="10 11">IMCC35001</strain>
    </source>
</reference>
<keyword evidence="11" id="KW-1185">Reference proteome</keyword>
<dbReference type="FunFam" id="3.20.20.450:FF:000001">
    <property type="entry name" value="Cyclic di-GMP phosphodiesterase yahA"/>
    <property type="match status" value="1"/>
</dbReference>
<comment type="catalytic activity">
    <reaction evidence="4">
        <text>3',3'-c-di-GMP + H2O = 5'-phosphoguanylyl(3'-&gt;5')guanosine + H(+)</text>
        <dbReference type="Rhea" id="RHEA:24902"/>
        <dbReference type="ChEBI" id="CHEBI:15377"/>
        <dbReference type="ChEBI" id="CHEBI:15378"/>
        <dbReference type="ChEBI" id="CHEBI:58754"/>
        <dbReference type="ChEBI" id="CHEBI:58805"/>
        <dbReference type="EC" id="3.1.4.52"/>
    </reaction>
    <physiologicalReaction direction="left-to-right" evidence="4">
        <dbReference type="Rhea" id="RHEA:24903"/>
    </physiologicalReaction>
</comment>
<dbReference type="Pfam" id="PF13426">
    <property type="entry name" value="PAS_9"/>
    <property type="match status" value="1"/>
</dbReference>
<dbReference type="CDD" id="cd01948">
    <property type="entry name" value="EAL"/>
    <property type="match status" value="1"/>
</dbReference>
<dbReference type="GO" id="GO:0071732">
    <property type="term" value="P:cellular response to nitric oxide"/>
    <property type="evidence" value="ECO:0007669"/>
    <property type="project" value="UniProtKB-ARBA"/>
</dbReference>
<evidence type="ECO:0000259" key="8">
    <source>
        <dbReference type="PROSITE" id="PS50883"/>
    </source>
</evidence>
<feature type="domain" description="GGDEF" evidence="9">
    <location>
        <begin position="443"/>
        <end position="576"/>
    </location>
</feature>
<dbReference type="InterPro" id="IPR052155">
    <property type="entry name" value="Biofilm_reg_signaling"/>
</dbReference>
<name>A0A4U1BDA9_9GAMM</name>
<sequence length="845" mass="93831">MILFSWPSSVTGVSEVAVLNPNWLDTSSFPDLARQWRPSLVMLARWADATGVLITVTQGDRPEVLCSADSYSGEALDPILAPVAEQLHASLNYTSPKGGCDPRLHLTEVFWPNGVLFGLLCLHGPASLTDEVTLMRDNLVGRMENDLSRQLPLGPGDRAPDPGPEPPVSLNDFINSIEDHVWIKDTEGRYVAANRSVVRDWGCSPLGKSDSQLFGPERAALFEAADSKAIRQCRQMVVEECADPGDPEQKTWLETIKSPIISEQGTLLGVLGMTRNITQRKVFQEQLTLAATVFANSAEGVMITDHHGTIIEVNEAFCRITGYQREEALANNPRLLKSGRHDPEFYRTMWQQMLSQGHWHGEVWNRRKDGTLYPQMSTHSAVYDDEGGIRYFVGIFADISQQKQTEERLAHMAYHDPLTGLPNRIRVHSRLDSEIARASRTHNELAVVFIDVDHFKLINDSRGHLAGDEVLCEFAVRLRRQVRQSDTVARIGGDEFVVLLPEIDGTAAADIAHKLMALFQQPVTLSSGEHLKLTGSMGIALYPQDGDNRDTLLRNADTAMYRAKQQGRNSFAFYTHALTERSVQHLKMQSALHLALPKEEFSLVYQPQIDLHDGRMVGVEALLRWHSEDLGSVSPSDFIPAAERIGLIDEIGLWVLREACEQGARWLAQGLHFGRIAVNITGPQLLKENFVGEVGRILAQSGLPTSALELEVTENFMIQNPEESIQRLRQLRGMGVQIAIDDFGTGYSSLSYLKRLPLNTLKIDRSFVSGLPKDQDSRAIAEAIISMGHSLSLTVIAEGVEHRDQVGFLSDHGCRLAQGYLFGRPVSADKIAELLVTDARCHVTD</sequence>
<dbReference type="SUPFAM" id="SSF55785">
    <property type="entry name" value="PYP-like sensor domain (PAS domain)"/>
    <property type="match status" value="2"/>
</dbReference>
<organism evidence="10 11">
    <name type="scientific">Ferrimonas sediminicola</name>
    <dbReference type="NCBI Taxonomy" id="2569538"/>
    <lineage>
        <taxon>Bacteria</taxon>
        <taxon>Pseudomonadati</taxon>
        <taxon>Pseudomonadota</taxon>
        <taxon>Gammaproteobacteria</taxon>
        <taxon>Alteromonadales</taxon>
        <taxon>Ferrimonadaceae</taxon>
        <taxon>Ferrimonas</taxon>
    </lineage>
</organism>
<evidence type="ECO:0000259" key="7">
    <source>
        <dbReference type="PROSITE" id="PS50113"/>
    </source>
</evidence>